<evidence type="ECO:0000313" key="4">
    <source>
        <dbReference type="EMBL" id="KAK0517377.1"/>
    </source>
</evidence>
<name>A0AA39V5V1_9LECA</name>
<feature type="compositionally biased region" description="Low complexity" evidence="1">
    <location>
        <begin position="137"/>
        <end position="147"/>
    </location>
</feature>
<feature type="signal peptide" evidence="3">
    <location>
        <begin position="1"/>
        <end position="19"/>
    </location>
</feature>
<feature type="compositionally biased region" description="Polar residues" evidence="1">
    <location>
        <begin position="65"/>
        <end position="82"/>
    </location>
</feature>
<proteinExistence type="predicted"/>
<keyword evidence="5" id="KW-1185">Reference proteome</keyword>
<evidence type="ECO:0000256" key="1">
    <source>
        <dbReference type="SAM" id="MobiDB-lite"/>
    </source>
</evidence>
<comment type="caution">
    <text evidence="4">The sequence shown here is derived from an EMBL/GenBank/DDBJ whole genome shotgun (WGS) entry which is preliminary data.</text>
</comment>
<dbReference type="EMBL" id="JAFEKC020000001">
    <property type="protein sequence ID" value="KAK0517377.1"/>
    <property type="molecule type" value="Genomic_DNA"/>
</dbReference>
<reference evidence="4" key="1">
    <citation type="submission" date="2023-03" db="EMBL/GenBank/DDBJ databases">
        <title>Complete genome of Cladonia borealis.</title>
        <authorList>
            <person name="Park H."/>
        </authorList>
    </citation>
    <scope>NUCLEOTIDE SEQUENCE</scope>
    <source>
        <strain evidence="4">ANT050790</strain>
    </source>
</reference>
<organism evidence="4 5">
    <name type="scientific">Cladonia borealis</name>
    <dbReference type="NCBI Taxonomy" id="184061"/>
    <lineage>
        <taxon>Eukaryota</taxon>
        <taxon>Fungi</taxon>
        <taxon>Dikarya</taxon>
        <taxon>Ascomycota</taxon>
        <taxon>Pezizomycotina</taxon>
        <taxon>Lecanoromycetes</taxon>
        <taxon>OSLEUM clade</taxon>
        <taxon>Lecanoromycetidae</taxon>
        <taxon>Lecanorales</taxon>
        <taxon>Lecanorineae</taxon>
        <taxon>Cladoniaceae</taxon>
        <taxon>Cladonia</taxon>
    </lineage>
</organism>
<feature type="transmembrane region" description="Helical" evidence="2">
    <location>
        <begin position="685"/>
        <end position="702"/>
    </location>
</feature>
<protein>
    <submittedName>
        <fullName evidence="4">Uncharacterized protein</fullName>
    </submittedName>
</protein>
<dbReference type="Proteomes" id="UP001166286">
    <property type="component" value="Unassembled WGS sequence"/>
</dbReference>
<feature type="chain" id="PRO_5041354822" evidence="3">
    <location>
        <begin position="20"/>
        <end position="703"/>
    </location>
</feature>
<keyword evidence="2" id="KW-1133">Transmembrane helix</keyword>
<feature type="region of interest" description="Disordered" evidence="1">
    <location>
        <begin position="22"/>
        <end position="41"/>
    </location>
</feature>
<feature type="region of interest" description="Disordered" evidence="1">
    <location>
        <begin position="65"/>
        <end position="147"/>
    </location>
</feature>
<evidence type="ECO:0000256" key="3">
    <source>
        <dbReference type="SAM" id="SignalP"/>
    </source>
</evidence>
<feature type="compositionally biased region" description="Low complexity" evidence="1">
    <location>
        <begin position="103"/>
        <end position="120"/>
    </location>
</feature>
<gene>
    <name evidence="4" type="ORF">JMJ35_000532</name>
</gene>
<keyword evidence="3" id="KW-0732">Signal</keyword>
<evidence type="ECO:0000313" key="5">
    <source>
        <dbReference type="Proteomes" id="UP001166286"/>
    </source>
</evidence>
<keyword evidence="2" id="KW-0472">Membrane</keyword>
<dbReference type="AlphaFoldDB" id="A0AA39V5V1"/>
<accession>A0AA39V5V1</accession>
<keyword evidence="2" id="KW-0812">Transmembrane</keyword>
<sequence>MHLLAFVLFVTLVTPLALAGPRGNSFFRRTGDDDTDKDSTSTLSLTSIETFSATTSPVLVSIDQSSFVPSKDQPSTMSVSSTSDKDKDEPSSTTSTWDKDKPTSTTSTLDKDTPTSSTSTSDKDDKGTSSAPAKDQTTSSSVPPKSFSSTIPVTFSYGTSPYSAPETTQEIVVTDVVYTTLTTCPVTNTVTSGSSEIEKVTTTISTLTLTSTSTICTKCVAPPKSKPETTSTSAGATETSSFPASVIYSLTELSPNLPSQASVSRGASLTLYSFTLPKAPLTTAPATFLGTAISSNTGFNIPSLVSSDILATSTTGPLVISGYSIVPSPTSIPEGLGPLSNASSTVIPVFSAPLLGNAYGGGFVATPSVYATKLASPSGPPEGYAPGYGFSSKPETSATISEILNSSGFIVPVPVETSPSGVPTPVVPTSVVIPGLSTIPAVGVPASVSVESSIPALSNAPTSEAAAIVSSALINGTPVSIASATPLSEGQISAAAQILSIVLTPVVGANGLTSLAVIQPPTVHTSATILTPILGASGLSSIVVVPSPVVGQNGLTSLAVFPTPIAAANGLTSPAVVLTPVVGANGLTSLAVLATPVVGANGLTSLAIGLAPSPSSEYALIGPAAAASGNQAGIAASSLNPLPVASSVLLGSANSTSNGSGGNASVHVSFNPSPIAEFEGSASRMTLSCGAGLLGFIIFLFLL</sequence>
<evidence type="ECO:0000256" key="2">
    <source>
        <dbReference type="SAM" id="Phobius"/>
    </source>
</evidence>